<dbReference type="EMBL" id="CP012382">
    <property type="protein sequence ID" value="AKZ56712.1"/>
    <property type="molecule type" value="Genomic_DNA"/>
</dbReference>
<feature type="signal peptide" evidence="1">
    <location>
        <begin position="1"/>
        <end position="27"/>
    </location>
</feature>
<sequence length="138" mass="14340">MRGFVRATAIAGVLGTAALLAVPTASAASGPAEAAPECVTDSQTHKYGRGEIEVCVENGQARVSGWLEDLLPGGGWGSPDGGCVIWWVTFRTTTGTELEGSTMACPHFGGAAYKEFTYDSDVQNVTGVEKLTLGTAWL</sequence>
<gene>
    <name evidence="2" type="ORF">SAM23877_3667</name>
</gene>
<dbReference type="Proteomes" id="UP000061018">
    <property type="component" value="Chromosome"/>
</dbReference>
<proteinExistence type="predicted"/>
<organism evidence="2 3">
    <name type="scientific">Streptomyces ambofaciens (strain ATCC 23877 / 3486 / DSM 40053 / JCM 4204 / NBRC 12836 / NRRL B-2516)</name>
    <dbReference type="NCBI Taxonomy" id="278992"/>
    <lineage>
        <taxon>Bacteria</taxon>
        <taxon>Bacillati</taxon>
        <taxon>Actinomycetota</taxon>
        <taxon>Actinomycetes</taxon>
        <taxon>Kitasatosporales</taxon>
        <taxon>Streptomycetaceae</taxon>
        <taxon>Streptomyces</taxon>
    </lineage>
</organism>
<dbReference type="STRING" id="1889.SAM40697_3321"/>
<dbReference type="AlphaFoldDB" id="A0A0K2AV65"/>
<reference evidence="3" key="1">
    <citation type="journal article" date="2015" name="J. Biotechnol.">
        <title>Complete genome sequence of Streptomyces ambofaciens ATCC 23877, the spiramycin producer.</title>
        <authorList>
            <person name="Thibessard A."/>
            <person name="Haas D."/>
            <person name="Gerbaud C."/>
            <person name="Aigle B."/>
            <person name="Lautru S."/>
            <person name="Pernodet J.L."/>
            <person name="Leblond P."/>
        </authorList>
    </citation>
    <scope>NUCLEOTIDE SEQUENCE [LARGE SCALE GENOMIC DNA]</scope>
    <source>
        <strain evidence="3">ATCC 23877 / 3486 / DSM 40053 / JCM 4204 / NBRC 12836 / NRRL B-2516</strain>
    </source>
</reference>
<evidence type="ECO:0000313" key="2">
    <source>
        <dbReference type="EMBL" id="AKZ56712.1"/>
    </source>
</evidence>
<evidence type="ECO:0000256" key="1">
    <source>
        <dbReference type="SAM" id="SignalP"/>
    </source>
</evidence>
<dbReference type="KEGG" id="samb:SAM23877_3667"/>
<dbReference type="RefSeq" id="WP_053133683.1">
    <property type="nucleotide sequence ID" value="NZ_CP012382.1"/>
</dbReference>
<evidence type="ECO:0000313" key="3">
    <source>
        <dbReference type="Proteomes" id="UP000061018"/>
    </source>
</evidence>
<protein>
    <submittedName>
        <fullName evidence="2">Putative secreted protein</fullName>
    </submittedName>
</protein>
<keyword evidence="1" id="KW-0732">Signal</keyword>
<name>A0A0K2AV65_STRA7</name>
<accession>A0A0K2AV65</accession>
<feature type="chain" id="PRO_5005473722" evidence="1">
    <location>
        <begin position="28"/>
        <end position="138"/>
    </location>
</feature>